<reference evidence="3 4" key="1">
    <citation type="submission" date="2024-11" db="EMBL/GenBank/DDBJ databases">
        <title>Chromosome-level genome assembly of Eucalyptus globulus Labill. provides insights into its genome evolution.</title>
        <authorList>
            <person name="Li X."/>
        </authorList>
    </citation>
    <scope>NUCLEOTIDE SEQUENCE [LARGE SCALE GENOMIC DNA]</scope>
    <source>
        <strain evidence="3">CL2024</strain>
        <tissue evidence="3">Fresh tender leaves</tissue>
    </source>
</reference>
<evidence type="ECO:0000256" key="1">
    <source>
        <dbReference type="SAM" id="MobiDB-lite"/>
    </source>
</evidence>
<organism evidence="3 4">
    <name type="scientific">Eucalyptus globulus</name>
    <name type="common">Tasmanian blue gum</name>
    <dbReference type="NCBI Taxonomy" id="34317"/>
    <lineage>
        <taxon>Eukaryota</taxon>
        <taxon>Viridiplantae</taxon>
        <taxon>Streptophyta</taxon>
        <taxon>Embryophyta</taxon>
        <taxon>Tracheophyta</taxon>
        <taxon>Spermatophyta</taxon>
        <taxon>Magnoliopsida</taxon>
        <taxon>eudicotyledons</taxon>
        <taxon>Gunneridae</taxon>
        <taxon>Pentapetalae</taxon>
        <taxon>rosids</taxon>
        <taxon>malvids</taxon>
        <taxon>Myrtales</taxon>
        <taxon>Myrtaceae</taxon>
        <taxon>Myrtoideae</taxon>
        <taxon>Eucalypteae</taxon>
        <taxon>Eucalyptus</taxon>
    </lineage>
</organism>
<gene>
    <name evidence="3" type="ORF">ACJRO7_007903</name>
</gene>
<dbReference type="SMART" id="SM00751">
    <property type="entry name" value="BSD"/>
    <property type="match status" value="1"/>
</dbReference>
<dbReference type="PANTHER" id="PTHR31923">
    <property type="entry name" value="BSD DOMAIN-CONTAINING PROTEIN"/>
    <property type="match status" value="1"/>
</dbReference>
<dbReference type="EMBL" id="JBJKBG010000011">
    <property type="protein sequence ID" value="KAL3716213.1"/>
    <property type="molecule type" value="Genomic_DNA"/>
</dbReference>
<dbReference type="InterPro" id="IPR035925">
    <property type="entry name" value="BSD_dom_sf"/>
</dbReference>
<evidence type="ECO:0000313" key="3">
    <source>
        <dbReference type="EMBL" id="KAL3716213.1"/>
    </source>
</evidence>
<dbReference type="Pfam" id="PF03909">
    <property type="entry name" value="BSD"/>
    <property type="match status" value="1"/>
</dbReference>
<dbReference type="PROSITE" id="PS50858">
    <property type="entry name" value="BSD"/>
    <property type="match status" value="1"/>
</dbReference>
<keyword evidence="4" id="KW-1185">Reference proteome</keyword>
<evidence type="ECO:0000313" key="4">
    <source>
        <dbReference type="Proteomes" id="UP001634007"/>
    </source>
</evidence>
<proteinExistence type="predicted"/>
<dbReference type="SUPFAM" id="SSF140383">
    <property type="entry name" value="BSD domain-like"/>
    <property type="match status" value="1"/>
</dbReference>
<dbReference type="InterPro" id="IPR005607">
    <property type="entry name" value="BSD_dom"/>
</dbReference>
<feature type="region of interest" description="Disordered" evidence="1">
    <location>
        <begin position="14"/>
        <end position="40"/>
    </location>
</feature>
<comment type="caution">
    <text evidence="3">The sequence shown here is derived from an EMBL/GenBank/DDBJ whole genome shotgun (WGS) entry which is preliminary data.</text>
</comment>
<dbReference type="Gene3D" id="1.10.3970.10">
    <property type="entry name" value="BSD domain"/>
    <property type="match status" value="1"/>
</dbReference>
<dbReference type="Proteomes" id="UP001634007">
    <property type="component" value="Unassembled WGS sequence"/>
</dbReference>
<accession>A0ABD3IQ24</accession>
<feature type="region of interest" description="Disordered" evidence="1">
    <location>
        <begin position="159"/>
        <end position="187"/>
    </location>
</feature>
<evidence type="ECO:0000259" key="2">
    <source>
        <dbReference type="PROSITE" id="PS50858"/>
    </source>
</evidence>
<protein>
    <recommendedName>
        <fullName evidence="2">BSD domain-containing protein</fullName>
    </recommendedName>
</protein>
<name>A0ABD3IQ24_EUCGL</name>
<feature type="domain" description="BSD" evidence="2">
    <location>
        <begin position="95"/>
        <end position="140"/>
    </location>
</feature>
<dbReference type="AlphaFoldDB" id="A0ABD3IQ24"/>
<sequence>MDWSSWFRRTLLKDANDPKISDPPKPSSKKKRHQTDEDLEQHGITQPLVDLVKTFTVDTFKNFHTTVDKDDGVAGADSGTARTASACSVRKDLSEWQERHAFLVLTSVKEMSQLRYMLCPRHMKERQFWQIYFVLVKSHIAEYEQRAIQLAKLKEMRMGVDKSSDSSSYEVEMAESKGASSSPPASP</sequence>
<dbReference type="PANTHER" id="PTHR31923:SF3">
    <property type="entry name" value="BSD DOMAIN-CONTAINING PROTEIN"/>
    <property type="match status" value="1"/>
</dbReference>